<dbReference type="Pfam" id="PF01713">
    <property type="entry name" value="Smr"/>
    <property type="match status" value="1"/>
</dbReference>
<dbReference type="AlphaFoldDB" id="A0A4R6YP00"/>
<feature type="domain" description="Smr" evidence="2">
    <location>
        <begin position="101"/>
        <end position="182"/>
    </location>
</feature>
<dbReference type="InterPro" id="IPR036063">
    <property type="entry name" value="Smr_dom_sf"/>
</dbReference>
<dbReference type="SUPFAM" id="SSF160443">
    <property type="entry name" value="SMR domain-like"/>
    <property type="match status" value="1"/>
</dbReference>
<dbReference type="PANTHER" id="PTHR35562:SF2">
    <property type="entry name" value="DNA ENDONUCLEASE SMRA-RELATED"/>
    <property type="match status" value="1"/>
</dbReference>
<reference evidence="3 4" key="1">
    <citation type="submission" date="2019-03" db="EMBL/GenBank/DDBJ databases">
        <title>Genomic Encyclopedia of Type Strains, Phase IV (KMG-IV): sequencing the most valuable type-strain genomes for metagenomic binning, comparative biology and taxonomic classification.</title>
        <authorList>
            <person name="Goeker M."/>
        </authorList>
    </citation>
    <scope>NUCLEOTIDE SEQUENCE [LARGE SCALE GENOMIC DNA]</scope>
    <source>
        <strain evidence="3 4">DSM 21667</strain>
    </source>
</reference>
<dbReference type="PANTHER" id="PTHR35562">
    <property type="entry name" value="DNA ENDONUCLEASE SMRA-RELATED"/>
    <property type="match status" value="1"/>
</dbReference>
<name>A0A4R6YP00_9GAMM</name>
<dbReference type="GO" id="GO:0004520">
    <property type="term" value="F:DNA endonuclease activity"/>
    <property type="evidence" value="ECO:0007669"/>
    <property type="project" value="TreeGrafter"/>
</dbReference>
<dbReference type="OrthoDB" id="9808881at2"/>
<keyword evidence="3" id="KW-0378">Hydrolase</keyword>
<dbReference type="EMBL" id="SNZH01000016">
    <property type="protein sequence ID" value="TDR39430.1"/>
    <property type="molecule type" value="Genomic_DNA"/>
</dbReference>
<accession>A0A4R6YP00</accession>
<feature type="region of interest" description="Disordered" evidence="1">
    <location>
        <begin position="23"/>
        <end position="43"/>
    </location>
</feature>
<proteinExistence type="predicted"/>
<dbReference type="SMART" id="SM00463">
    <property type="entry name" value="SMR"/>
    <property type="match status" value="1"/>
</dbReference>
<sequence>MRKRQRLTPLVSDADRELFEQAIGPVRRHQPAEPAQALPRPEPEARQFALDEARVLDELLTMQFDPAEIEIGEELSYLRDGYRPDLLKRLKRGSFSVQDEIDLHQMTGEVARAAIVGFLAEAQRRGLQCIKLIHGKGLRSRPGGPVIKRLVDKMLRQRDDVVAFASARSEQGGTGAAVVLLKLKR</sequence>
<comment type="caution">
    <text evidence="3">The sequence shown here is derived from an EMBL/GenBank/DDBJ whole genome shotgun (WGS) entry which is preliminary data.</text>
</comment>
<evidence type="ECO:0000259" key="2">
    <source>
        <dbReference type="PROSITE" id="PS50828"/>
    </source>
</evidence>
<dbReference type="RefSeq" id="WP_133820897.1">
    <property type="nucleotide sequence ID" value="NZ_SNZH01000016.1"/>
</dbReference>
<gene>
    <name evidence="3" type="ORF">DFR29_116132</name>
</gene>
<evidence type="ECO:0000256" key="1">
    <source>
        <dbReference type="SAM" id="MobiDB-lite"/>
    </source>
</evidence>
<organism evidence="3 4">
    <name type="scientific">Tahibacter aquaticus</name>
    <dbReference type="NCBI Taxonomy" id="520092"/>
    <lineage>
        <taxon>Bacteria</taxon>
        <taxon>Pseudomonadati</taxon>
        <taxon>Pseudomonadota</taxon>
        <taxon>Gammaproteobacteria</taxon>
        <taxon>Lysobacterales</taxon>
        <taxon>Rhodanobacteraceae</taxon>
        <taxon>Tahibacter</taxon>
    </lineage>
</organism>
<protein>
    <submittedName>
        <fullName evidence="3">DNA-nicking Smr family endonuclease</fullName>
    </submittedName>
</protein>
<keyword evidence="3" id="KW-0255">Endonuclease</keyword>
<dbReference type="InterPro" id="IPR002625">
    <property type="entry name" value="Smr_dom"/>
</dbReference>
<keyword evidence="4" id="KW-1185">Reference proteome</keyword>
<evidence type="ECO:0000313" key="3">
    <source>
        <dbReference type="EMBL" id="TDR39430.1"/>
    </source>
</evidence>
<dbReference type="Proteomes" id="UP000295293">
    <property type="component" value="Unassembled WGS sequence"/>
</dbReference>
<dbReference type="PROSITE" id="PS50828">
    <property type="entry name" value="SMR"/>
    <property type="match status" value="1"/>
</dbReference>
<evidence type="ECO:0000313" key="4">
    <source>
        <dbReference type="Proteomes" id="UP000295293"/>
    </source>
</evidence>
<keyword evidence="3" id="KW-0540">Nuclease</keyword>
<dbReference type="Gene3D" id="3.30.1370.110">
    <property type="match status" value="1"/>
</dbReference>